<organism evidence="3 4">
    <name type="scientific">Euplotes crassus</name>
    <dbReference type="NCBI Taxonomy" id="5936"/>
    <lineage>
        <taxon>Eukaryota</taxon>
        <taxon>Sar</taxon>
        <taxon>Alveolata</taxon>
        <taxon>Ciliophora</taxon>
        <taxon>Intramacronucleata</taxon>
        <taxon>Spirotrichea</taxon>
        <taxon>Hypotrichia</taxon>
        <taxon>Euplotida</taxon>
        <taxon>Euplotidae</taxon>
        <taxon>Moneuplotes</taxon>
    </lineage>
</organism>
<dbReference type="Pfam" id="PF04073">
    <property type="entry name" value="tRNA_edit"/>
    <property type="match status" value="1"/>
</dbReference>
<proteinExistence type="predicted"/>
<protein>
    <recommendedName>
        <fullName evidence="2">YbaK/aminoacyl-tRNA synthetase-associated domain-containing protein</fullName>
    </recommendedName>
</protein>
<dbReference type="Proteomes" id="UP001295684">
    <property type="component" value="Unassembled WGS sequence"/>
</dbReference>
<feature type="compositionally biased region" description="Basic and acidic residues" evidence="1">
    <location>
        <begin position="1"/>
        <end position="22"/>
    </location>
</feature>
<feature type="region of interest" description="Disordered" evidence="1">
    <location>
        <begin position="1"/>
        <end position="29"/>
    </location>
</feature>
<dbReference type="GO" id="GO:0002161">
    <property type="term" value="F:aminoacyl-tRNA deacylase activity"/>
    <property type="evidence" value="ECO:0007669"/>
    <property type="project" value="InterPro"/>
</dbReference>
<dbReference type="InterPro" id="IPR007214">
    <property type="entry name" value="YbaK/aa-tRNA-synth-assoc-dom"/>
</dbReference>
<dbReference type="PANTHER" id="PTHR30411:SF9">
    <property type="entry name" value="MULTIFUNCTIONAL SER_THR-TRNA DEACYLASE PROXP-Y"/>
    <property type="match status" value="1"/>
</dbReference>
<evidence type="ECO:0000259" key="2">
    <source>
        <dbReference type="Pfam" id="PF04073"/>
    </source>
</evidence>
<dbReference type="Gene3D" id="3.90.960.10">
    <property type="entry name" value="YbaK/aminoacyl-tRNA synthetase-associated domain"/>
    <property type="match status" value="1"/>
</dbReference>
<gene>
    <name evidence="3" type="ORF">ECRASSUSDP1_LOCUS23457</name>
</gene>
<evidence type="ECO:0000313" key="4">
    <source>
        <dbReference type="Proteomes" id="UP001295684"/>
    </source>
</evidence>
<dbReference type="PANTHER" id="PTHR30411">
    <property type="entry name" value="CYTOPLASMIC PROTEIN"/>
    <property type="match status" value="1"/>
</dbReference>
<reference evidence="3" key="1">
    <citation type="submission" date="2023-07" db="EMBL/GenBank/DDBJ databases">
        <authorList>
            <consortium name="AG Swart"/>
            <person name="Singh M."/>
            <person name="Singh A."/>
            <person name="Seah K."/>
            <person name="Emmerich C."/>
        </authorList>
    </citation>
    <scope>NUCLEOTIDE SEQUENCE</scope>
    <source>
        <strain evidence="3">DP1</strain>
    </source>
</reference>
<accession>A0AAD1XZI3</accession>
<dbReference type="InterPro" id="IPR036754">
    <property type="entry name" value="YbaK/aa-tRNA-synt-asso_dom_sf"/>
</dbReference>
<keyword evidence="4" id="KW-1185">Reference proteome</keyword>
<dbReference type="EMBL" id="CAMPGE010024128">
    <property type="protein sequence ID" value="CAI2381990.1"/>
    <property type="molecule type" value="Genomic_DNA"/>
</dbReference>
<sequence>METEKDKDPAPAEEVKEEVKTDEPEEDPATFNKVEELLKENEVEYTLTIHKPTKTSQESADVRGATLASGAKAMFIVDHSKKFNLVYFLCVMSAARKMNWKRIKGIVGTKKLRLATVEEVFDKTGCVSGAVPPFGKLFDAHTYVDNSLIEQGDTINFNAGLRTLSINMKTEDYVKVEDPKLCNFVQNEEPKTEES</sequence>
<feature type="domain" description="YbaK/aminoacyl-tRNA synthetase-associated" evidence="2">
    <location>
        <begin position="50"/>
        <end position="175"/>
    </location>
</feature>
<comment type="caution">
    <text evidence="3">The sequence shown here is derived from an EMBL/GenBank/DDBJ whole genome shotgun (WGS) entry which is preliminary data.</text>
</comment>
<name>A0AAD1XZI3_EUPCR</name>
<evidence type="ECO:0000313" key="3">
    <source>
        <dbReference type="EMBL" id="CAI2381990.1"/>
    </source>
</evidence>
<dbReference type="AlphaFoldDB" id="A0AAD1XZI3"/>
<evidence type="ECO:0000256" key="1">
    <source>
        <dbReference type="SAM" id="MobiDB-lite"/>
    </source>
</evidence>
<dbReference type="SUPFAM" id="SSF55826">
    <property type="entry name" value="YbaK/ProRS associated domain"/>
    <property type="match status" value="1"/>
</dbReference>